<dbReference type="eggNOG" id="KOG1900">
    <property type="taxonomic scope" value="Eukaryota"/>
</dbReference>
<comment type="similarity">
    <text evidence="2">Belongs to the non-repetitive/WGA-negative nucleoporin family.</text>
</comment>
<feature type="compositionally biased region" description="Basic and acidic residues" evidence="5">
    <location>
        <begin position="763"/>
        <end position="776"/>
    </location>
</feature>
<dbReference type="InterPro" id="IPR042537">
    <property type="entry name" value="Nucleoporin_Nup155_C_2"/>
</dbReference>
<dbReference type="GO" id="GO:0000972">
    <property type="term" value="P:transcription-dependent tethering of RNA polymerase II gene DNA at nuclear periphery"/>
    <property type="evidence" value="ECO:0007669"/>
    <property type="project" value="TreeGrafter"/>
</dbReference>
<sequence>MQVDGESGPTAADQMQEAARMVSSLQTESEGVDLMTLLRETPREAYSYQQLGWPAEITSMTTTELPSVVLERYSTRQSVCFCGVLPSIGRAWATVDNALFLWRFDVPNDVPVEYAGEEQAIVSVGLAKPKPGVFLPSIERVLVVATTTEIALLGVAFESDVEDGASTDGNGARSWGGGMTLHPLNYSCTTDDVVVKDVAGCDNGRVFFAGDDEALYELEYNAADTWRSRKCRKVCHHSATPRLLPSILRLRANDPLKQVCVDEHRCALYTRSENGVVAVYDLGVDCGETPRRIAECRDVASAAAMMRGGGGLFSGGYGGGGGGFGGAGGFGGGGGGAGGGQGGHGGASSHAQKGKRLTHIAVVSAAESATVTLVAVLADGRRVYFTSLPQSTYGGGGGGFGRDARRRVPTACRLAVVQSREPPPQGSATRGMTSAQALRATTTVRPLEVEAAFYRDGLLLLCDAADRDEDARLFMAARDVALPPHLQLAPGDAAVGGGGGHMGVGGINSGGLGVGVGSPGLGGGGGGVGVGAASHARSLREVVTTQQLVGRAASSVGAVGEVPPPRSVTRDLDPPFPLGAPRDLTTAPARLRTELATQFVAPRRRFVAVTNAGIVQLEKARPLDALCKLLAGDVHEQIAQFFRTHGQSEAATMCLAIAVGGATDARASSEFEVDAANARGGATPSPRGGADRDAGAGGYFGGSPSPSPRTGAFGSASRRTIIGSPGAGGTPGSSSPAAGGFDGGYERASLGAATLAERARRALEDPRLTGEPHVDEDGVDGGGGGSIPGGGGGGPFDMGRAVVQPVLRYSGAHRAAYAYAARLLQSTWDRPLAVVVSKHAAGARQTRGGGAGASAAHLNGGGGASINGGVNGGAMHYGASAARRSTSTTDPLAAAAANGVEAVGAAATGWLANALRPTHHAGAPVACTLPGDVLASLERRLRPLETFLARRRARTTATGKQSHGHGGGVNGGARARQRRRLDGPAGALRAEERSIASLRGLLRRTIEAIVLLRVLCENDFTRLAATLSDDARAALSQARSYSHWSPYDRVRVVNAAARDARDRRDPEQCNEFVAESLGALLSVPRAGDVAATCAELADLRCFHGLCALPLAAAAAAANVAAAGDDANILGYGGVASGGLGAMIGRDGGGGGATNALEPSECWELVCVAIRALATGAADPGAPPFSLGGVCASLPAEERARGLATVLERAAQASSPAAAAAATAAAKAAGANAAAAAERAAQAEAAGAPAAPYRPRPPSAALVAVAAATPAEVAGACLDGGGVPGGGFGFIRRVYAELESLQRDAELLSLPAGPLEAYLAERGAFAVAQQGGALSQDQARHLELLARLYAARERHGLAAQVFFALAERKAQGAAVSLDERETLLDLALTHAKSRGPGGDASLNGAGAVASSDVAFIETLEGKITVARFQRRLRATFLERARVGGADAREYERFATELERELRPLSDMYNEYARPRALWGMCLEMLHFSRYDDDDGAVARELWENLLSQAASDAGGGEGEGVAGDPDPRAALAEACARVRELGPKLHPSEQAFPLAHVALKLELMAAGLFATTRPCDDAAELGIVPDALLSATRDSLESVHAAYDRLLATPVQRAHHDRRLAQEQALQTPALRLRLLRSALRVMRRWDEAVAAQTQTQTGGGGFDAYGANASHVRAALGDVCAGYAGEARRLLQVPSSEQGAAEALAGEFERLGTRLIG</sequence>
<dbReference type="InterPro" id="IPR042538">
    <property type="entry name" value="Nucleoporin_Nup155_C_3"/>
</dbReference>
<comment type="subcellular location">
    <subcellularLocation>
        <location evidence="1">Nucleus</location>
    </subcellularLocation>
</comment>
<dbReference type="GO" id="GO:0017056">
    <property type="term" value="F:structural constituent of nuclear pore"/>
    <property type="evidence" value="ECO:0007669"/>
    <property type="project" value="InterPro"/>
</dbReference>
<dbReference type="PANTHER" id="PTHR10350:SF6">
    <property type="entry name" value="NUCLEAR PORE COMPLEX PROTEIN NUP155"/>
    <property type="match status" value="1"/>
</dbReference>
<dbReference type="Gene3D" id="1.25.40.440">
    <property type="entry name" value="Nucleoporin, helical domain, central subdomain"/>
    <property type="match status" value="1"/>
</dbReference>
<dbReference type="GeneID" id="9681233"/>
<dbReference type="GO" id="GO:0006405">
    <property type="term" value="P:RNA export from nucleus"/>
    <property type="evidence" value="ECO:0007669"/>
    <property type="project" value="TreeGrafter"/>
</dbReference>
<keyword evidence="4" id="KW-0539">Nucleus</keyword>
<feature type="compositionally biased region" description="Gly residues" evidence="5">
    <location>
        <begin position="780"/>
        <end position="793"/>
    </location>
</feature>
<evidence type="ECO:0000256" key="3">
    <source>
        <dbReference type="ARBA" id="ARBA00022448"/>
    </source>
</evidence>
<dbReference type="InterPro" id="IPR004870">
    <property type="entry name" value="Nucleoporin_Nup155"/>
</dbReference>
<dbReference type="GO" id="GO:0036228">
    <property type="term" value="P:protein localization to nuclear inner membrane"/>
    <property type="evidence" value="ECO:0007669"/>
    <property type="project" value="TreeGrafter"/>
</dbReference>
<dbReference type="InterPro" id="IPR014908">
    <property type="entry name" value="Nucleoporin_Nup133/Nup155_N"/>
</dbReference>
<feature type="domain" description="Nucleoporin Nup133/Nup155-like N-terminal" evidence="7">
    <location>
        <begin position="59"/>
        <end position="442"/>
    </location>
</feature>
<feature type="region of interest" description="Disordered" evidence="5">
    <location>
        <begin position="953"/>
        <end position="976"/>
    </location>
</feature>
<protein>
    <submittedName>
        <fullName evidence="8">Predicted protein</fullName>
    </submittedName>
</protein>
<dbReference type="Gene3D" id="1.20.58.1780">
    <property type="match status" value="1"/>
</dbReference>
<dbReference type="Pfam" id="PF03177">
    <property type="entry name" value="Nucleoporin_C"/>
    <property type="match status" value="2"/>
</dbReference>
<gene>
    <name evidence="8" type="ORF">MICPUCDRAFT_38075</name>
</gene>
<evidence type="ECO:0000313" key="9">
    <source>
        <dbReference type="Proteomes" id="UP000001876"/>
    </source>
</evidence>
<proteinExistence type="inferred from homology"/>
<dbReference type="Proteomes" id="UP000001876">
    <property type="component" value="Unassembled WGS sequence"/>
</dbReference>
<dbReference type="RefSeq" id="XP_003055111.1">
    <property type="nucleotide sequence ID" value="XM_003055065.1"/>
</dbReference>
<name>C1MID7_MICPC</name>
<dbReference type="Gene3D" id="1.20.120.1880">
    <property type="entry name" value="Nucleoporin, helical C-terminal domain"/>
    <property type="match status" value="1"/>
</dbReference>
<dbReference type="GO" id="GO:0006606">
    <property type="term" value="P:protein import into nucleus"/>
    <property type="evidence" value="ECO:0007669"/>
    <property type="project" value="TreeGrafter"/>
</dbReference>
<dbReference type="OMA" id="SELFACY"/>
<keyword evidence="9" id="KW-1185">Reference proteome</keyword>
<evidence type="ECO:0000259" key="7">
    <source>
        <dbReference type="Pfam" id="PF08801"/>
    </source>
</evidence>
<evidence type="ECO:0000313" key="8">
    <source>
        <dbReference type="EMBL" id="EEH60363.1"/>
    </source>
</evidence>
<dbReference type="OrthoDB" id="338970at2759"/>
<evidence type="ECO:0000256" key="1">
    <source>
        <dbReference type="ARBA" id="ARBA00004123"/>
    </source>
</evidence>
<evidence type="ECO:0000256" key="2">
    <source>
        <dbReference type="ARBA" id="ARBA00007373"/>
    </source>
</evidence>
<dbReference type="KEGG" id="mpp:MICPUCDRAFT_38075"/>
<dbReference type="InterPro" id="IPR007187">
    <property type="entry name" value="Nucleoporin_Nup133/Nup155_C"/>
</dbReference>
<feature type="region of interest" description="Disordered" evidence="5">
    <location>
        <begin position="560"/>
        <end position="583"/>
    </location>
</feature>
<dbReference type="GO" id="GO:0044611">
    <property type="term" value="C:nuclear pore inner ring"/>
    <property type="evidence" value="ECO:0007669"/>
    <property type="project" value="TreeGrafter"/>
</dbReference>
<reference evidence="8 9" key="1">
    <citation type="journal article" date="2009" name="Science">
        <title>Green evolution and dynamic adaptations revealed by genomes of the marine picoeukaryotes Micromonas.</title>
        <authorList>
            <person name="Worden A.Z."/>
            <person name="Lee J.H."/>
            <person name="Mock T."/>
            <person name="Rouze P."/>
            <person name="Simmons M.P."/>
            <person name="Aerts A.L."/>
            <person name="Allen A.E."/>
            <person name="Cuvelier M.L."/>
            <person name="Derelle E."/>
            <person name="Everett M.V."/>
            <person name="Foulon E."/>
            <person name="Grimwood J."/>
            <person name="Gundlach H."/>
            <person name="Henrissat B."/>
            <person name="Napoli C."/>
            <person name="McDonald S.M."/>
            <person name="Parker M.S."/>
            <person name="Rombauts S."/>
            <person name="Salamov A."/>
            <person name="Von Dassow P."/>
            <person name="Badger J.H."/>
            <person name="Coutinho P.M."/>
            <person name="Demir E."/>
            <person name="Dubchak I."/>
            <person name="Gentemann C."/>
            <person name="Eikrem W."/>
            <person name="Gready J.E."/>
            <person name="John U."/>
            <person name="Lanier W."/>
            <person name="Lindquist E.A."/>
            <person name="Lucas S."/>
            <person name="Mayer K.F."/>
            <person name="Moreau H."/>
            <person name="Not F."/>
            <person name="Otillar R."/>
            <person name="Panaud O."/>
            <person name="Pangilinan J."/>
            <person name="Paulsen I."/>
            <person name="Piegu B."/>
            <person name="Poliakov A."/>
            <person name="Robbens S."/>
            <person name="Schmutz J."/>
            <person name="Toulza E."/>
            <person name="Wyss T."/>
            <person name="Zelensky A."/>
            <person name="Zhou K."/>
            <person name="Armbrust E.V."/>
            <person name="Bhattacharya D."/>
            <person name="Goodenough U.W."/>
            <person name="Van de Peer Y."/>
            <person name="Grigoriev I.V."/>
        </authorList>
    </citation>
    <scope>NUCLEOTIDE SEQUENCE [LARGE SCALE GENOMIC DNA]</scope>
    <source>
        <strain evidence="8 9">CCMP1545</strain>
    </source>
</reference>
<evidence type="ECO:0000259" key="6">
    <source>
        <dbReference type="Pfam" id="PF03177"/>
    </source>
</evidence>
<dbReference type="EMBL" id="GG663735">
    <property type="protein sequence ID" value="EEH60363.1"/>
    <property type="molecule type" value="Genomic_DNA"/>
</dbReference>
<dbReference type="PANTHER" id="PTHR10350">
    <property type="entry name" value="NUCLEAR PORE COMPLEX PROTEIN NUP155"/>
    <property type="match status" value="1"/>
</dbReference>
<feature type="domain" description="Nucleoporin Nup133/Nup155-like C-terminal" evidence="6">
    <location>
        <begin position="1303"/>
        <end position="1618"/>
    </location>
</feature>
<feature type="domain" description="Nucleoporin Nup133/Nup155-like C-terminal" evidence="6">
    <location>
        <begin position="932"/>
        <end position="1038"/>
    </location>
</feature>
<feature type="region of interest" description="Disordered" evidence="5">
    <location>
        <begin position="763"/>
        <end position="793"/>
    </location>
</feature>
<dbReference type="Pfam" id="PF08801">
    <property type="entry name" value="Nucleoporin_N"/>
    <property type="match status" value="1"/>
</dbReference>
<accession>C1MID7</accession>
<evidence type="ECO:0000256" key="4">
    <source>
        <dbReference type="ARBA" id="ARBA00023242"/>
    </source>
</evidence>
<dbReference type="STRING" id="564608.C1MID7"/>
<keyword evidence="3" id="KW-0813">Transport</keyword>
<organism evidence="9">
    <name type="scientific">Micromonas pusilla (strain CCMP1545)</name>
    <name type="common">Picoplanktonic green alga</name>
    <dbReference type="NCBI Taxonomy" id="564608"/>
    <lineage>
        <taxon>Eukaryota</taxon>
        <taxon>Viridiplantae</taxon>
        <taxon>Chlorophyta</taxon>
        <taxon>Mamiellophyceae</taxon>
        <taxon>Mamiellales</taxon>
        <taxon>Mamiellaceae</taxon>
        <taxon>Micromonas</taxon>
    </lineage>
</organism>
<feature type="region of interest" description="Disordered" evidence="5">
    <location>
        <begin position="677"/>
        <end position="743"/>
    </location>
</feature>
<evidence type="ECO:0000256" key="5">
    <source>
        <dbReference type="SAM" id="MobiDB-lite"/>
    </source>
</evidence>